<evidence type="ECO:0000313" key="3">
    <source>
        <dbReference type="Proteomes" id="UP000003586"/>
    </source>
</evidence>
<sequence length="53" mass="6298">MKPKSTSAKRGTGKWSKRVNKTSNALDLEPDIFKSEPNIRELRKQPRGYWFRY</sequence>
<dbReference type="AlphaFoldDB" id="W0F2W6"/>
<accession>W0F2W6</accession>
<evidence type="ECO:0000313" key="2">
    <source>
        <dbReference type="EMBL" id="AHF17362.1"/>
    </source>
</evidence>
<proteinExistence type="predicted"/>
<dbReference type="HOGENOM" id="CLU_3063931_0_0_10"/>
<reference evidence="2 3" key="1">
    <citation type="submission" date="2013-12" db="EMBL/GenBank/DDBJ databases">
        <authorList>
            <consortium name="DOE Joint Genome Institute"/>
            <person name="Eisen J."/>
            <person name="Huntemann M."/>
            <person name="Han J."/>
            <person name="Chen A."/>
            <person name="Kyrpides N."/>
            <person name="Mavromatis K."/>
            <person name="Markowitz V."/>
            <person name="Palaniappan K."/>
            <person name="Ivanova N."/>
            <person name="Schaumberg A."/>
            <person name="Pati A."/>
            <person name="Liolios K."/>
            <person name="Nordberg H.P."/>
            <person name="Cantor M.N."/>
            <person name="Hua S.X."/>
            <person name="Woyke T."/>
        </authorList>
    </citation>
    <scope>NUCLEOTIDE SEQUENCE [LARGE SCALE GENOMIC DNA]</scope>
    <source>
        <strain evidence="3">DSM 19437</strain>
    </source>
</reference>
<feature type="compositionally biased region" description="Basic residues" evidence="1">
    <location>
        <begin position="11"/>
        <end position="20"/>
    </location>
</feature>
<gene>
    <name evidence="2" type="ORF">NIASO_06130</name>
</gene>
<keyword evidence="3" id="KW-1185">Reference proteome</keyword>
<name>W0F2W6_9BACT</name>
<dbReference type="RefSeq" id="WP_008582743.1">
    <property type="nucleotide sequence ID" value="NZ_CP007035.1"/>
</dbReference>
<dbReference type="Proteomes" id="UP000003586">
    <property type="component" value="Chromosome"/>
</dbReference>
<organism evidence="2 3">
    <name type="scientific">Niabella soli DSM 19437</name>
    <dbReference type="NCBI Taxonomy" id="929713"/>
    <lineage>
        <taxon>Bacteria</taxon>
        <taxon>Pseudomonadati</taxon>
        <taxon>Bacteroidota</taxon>
        <taxon>Chitinophagia</taxon>
        <taxon>Chitinophagales</taxon>
        <taxon>Chitinophagaceae</taxon>
        <taxon>Niabella</taxon>
    </lineage>
</organism>
<dbReference type="OrthoDB" id="9807263at2"/>
<evidence type="ECO:0000256" key="1">
    <source>
        <dbReference type="SAM" id="MobiDB-lite"/>
    </source>
</evidence>
<dbReference type="KEGG" id="nso:NIASO_06130"/>
<dbReference type="STRING" id="929713.NIASO_06130"/>
<feature type="region of interest" description="Disordered" evidence="1">
    <location>
        <begin position="1"/>
        <end position="22"/>
    </location>
</feature>
<dbReference type="EMBL" id="CP007035">
    <property type="protein sequence ID" value="AHF17362.1"/>
    <property type="molecule type" value="Genomic_DNA"/>
</dbReference>
<protein>
    <submittedName>
        <fullName evidence="2">Uncharacterized protein</fullName>
    </submittedName>
</protein>